<protein>
    <submittedName>
        <fullName evidence="2">Uncharacterized protein</fullName>
    </submittedName>
</protein>
<keyword evidence="1" id="KW-1133">Transmembrane helix</keyword>
<organism evidence="2 3">
    <name type="scientific">Pleurotus eryngii</name>
    <name type="common">Boletus of the steppes</name>
    <dbReference type="NCBI Taxonomy" id="5323"/>
    <lineage>
        <taxon>Eukaryota</taxon>
        <taxon>Fungi</taxon>
        <taxon>Dikarya</taxon>
        <taxon>Basidiomycota</taxon>
        <taxon>Agaricomycotina</taxon>
        <taxon>Agaricomycetes</taxon>
        <taxon>Agaricomycetidae</taxon>
        <taxon>Agaricales</taxon>
        <taxon>Pleurotineae</taxon>
        <taxon>Pleurotaceae</taxon>
        <taxon>Pleurotus</taxon>
    </lineage>
</organism>
<name>A0A9P6DH02_PLEER</name>
<keyword evidence="3" id="KW-1185">Reference proteome</keyword>
<dbReference type="AlphaFoldDB" id="A0A9P6DH02"/>
<evidence type="ECO:0000313" key="3">
    <source>
        <dbReference type="Proteomes" id="UP000807025"/>
    </source>
</evidence>
<sequence>MTSMEFDLESAPGAVSHNAALITVFNALQMAGIVLLIVVVLTARLAPTVKRSPAWYNIIIAWIVSSSSSLLLMGWQTGHKPPFGLCLLQSMPIHAAPAMNACACLCFALELFFGVFGVATQTRTPTVCKVFIVSLPYVTTFLVCLEVLTIGLIDKQLVERNALGMYRHLITSAPLIVTDVIVLLVMAWVFPVVEPLSCSFSYATSATLGLLVPENGGVPRRMIIRFGAICVLLPLPVVAVILSSRQVCSASLSIIIATPRESSVSGQAVGCSFAEGSDGVGYQARSAY</sequence>
<evidence type="ECO:0000313" key="2">
    <source>
        <dbReference type="EMBL" id="KAF9496703.1"/>
    </source>
</evidence>
<keyword evidence="1" id="KW-0472">Membrane</keyword>
<dbReference type="EMBL" id="MU154550">
    <property type="protein sequence ID" value="KAF9496703.1"/>
    <property type="molecule type" value="Genomic_DNA"/>
</dbReference>
<comment type="caution">
    <text evidence="2">The sequence shown here is derived from an EMBL/GenBank/DDBJ whole genome shotgun (WGS) entry which is preliminary data.</text>
</comment>
<feature type="transmembrane region" description="Helical" evidence="1">
    <location>
        <begin position="20"/>
        <end position="42"/>
    </location>
</feature>
<feature type="transmembrane region" description="Helical" evidence="1">
    <location>
        <begin position="173"/>
        <end position="193"/>
    </location>
</feature>
<gene>
    <name evidence="2" type="ORF">BDN71DRAFT_1445965</name>
</gene>
<proteinExistence type="predicted"/>
<keyword evidence="1" id="KW-0812">Transmembrane</keyword>
<feature type="transmembrane region" description="Helical" evidence="1">
    <location>
        <begin position="223"/>
        <end position="242"/>
    </location>
</feature>
<feature type="transmembrane region" description="Helical" evidence="1">
    <location>
        <begin position="95"/>
        <end position="118"/>
    </location>
</feature>
<dbReference type="OrthoDB" id="3259067at2759"/>
<evidence type="ECO:0000256" key="1">
    <source>
        <dbReference type="SAM" id="Phobius"/>
    </source>
</evidence>
<feature type="transmembrane region" description="Helical" evidence="1">
    <location>
        <begin position="130"/>
        <end position="153"/>
    </location>
</feature>
<reference evidence="2" key="1">
    <citation type="submission" date="2020-11" db="EMBL/GenBank/DDBJ databases">
        <authorList>
            <consortium name="DOE Joint Genome Institute"/>
            <person name="Ahrendt S."/>
            <person name="Riley R."/>
            <person name="Andreopoulos W."/>
            <person name="Labutti K."/>
            <person name="Pangilinan J."/>
            <person name="Ruiz-Duenas F.J."/>
            <person name="Barrasa J.M."/>
            <person name="Sanchez-Garcia M."/>
            <person name="Camarero S."/>
            <person name="Miyauchi S."/>
            <person name="Serrano A."/>
            <person name="Linde D."/>
            <person name="Babiker R."/>
            <person name="Drula E."/>
            <person name="Ayuso-Fernandez I."/>
            <person name="Pacheco R."/>
            <person name="Padilla G."/>
            <person name="Ferreira P."/>
            <person name="Barriuso J."/>
            <person name="Kellner H."/>
            <person name="Castanera R."/>
            <person name="Alfaro M."/>
            <person name="Ramirez L."/>
            <person name="Pisabarro A.G."/>
            <person name="Kuo A."/>
            <person name="Tritt A."/>
            <person name="Lipzen A."/>
            <person name="He G."/>
            <person name="Yan M."/>
            <person name="Ng V."/>
            <person name="Cullen D."/>
            <person name="Martin F."/>
            <person name="Rosso M.-N."/>
            <person name="Henrissat B."/>
            <person name="Hibbett D."/>
            <person name="Martinez A.T."/>
            <person name="Grigoriev I.V."/>
        </authorList>
    </citation>
    <scope>NUCLEOTIDE SEQUENCE</scope>
    <source>
        <strain evidence="2">ATCC 90797</strain>
    </source>
</reference>
<feature type="transmembrane region" description="Helical" evidence="1">
    <location>
        <begin position="54"/>
        <end position="75"/>
    </location>
</feature>
<dbReference type="Proteomes" id="UP000807025">
    <property type="component" value="Unassembled WGS sequence"/>
</dbReference>
<accession>A0A9P6DH02</accession>